<dbReference type="EMBL" id="QFQP01000005">
    <property type="protein sequence ID" value="PZR15464.1"/>
    <property type="molecule type" value="Genomic_DNA"/>
</dbReference>
<evidence type="ECO:0000256" key="1">
    <source>
        <dbReference type="SAM" id="Phobius"/>
    </source>
</evidence>
<feature type="transmembrane region" description="Helical" evidence="1">
    <location>
        <begin position="16"/>
        <end position="36"/>
    </location>
</feature>
<dbReference type="SUPFAM" id="SSF52833">
    <property type="entry name" value="Thioredoxin-like"/>
    <property type="match status" value="1"/>
</dbReference>
<dbReference type="Proteomes" id="UP000249061">
    <property type="component" value="Unassembled WGS sequence"/>
</dbReference>
<dbReference type="InterPro" id="IPR050553">
    <property type="entry name" value="Thioredoxin_ResA/DsbE_sf"/>
</dbReference>
<evidence type="ECO:0000313" key="3">
    <source>
        <dbReference type="EMBL" id="PZR15464.1"/>
    </source>
</evidence>
<dbReference type="PROSITE" id="PS51352">
    <property type="entry name" value="THIOREDOXIN_2"/>
    <property type="match status" value="1"/>
</dbReference>
<keyword evidence="1" id="KW-0472">Membrane</keyword>
<evidence type="ECO:0000259" key="2">
    <source>
        <dbReference type="PROSITE" id="PS51352"/>
    </source>
</evidence>
<dbReference type="AlphaFoldDB" id="A0A2W5VHP1"/>
<dbReference type="Pfam" id="PF08534">
    <property type="entry name" value="Redoxin"/>
    <property type="match status" value="1"/>
</dbReference>
<comment type="caution">
    <text evidence="3">The sequence shown here is derived from an EMBL/GenBank/DDBJ whole genome shotgun (WGS) entry which is preliminary data.</text>
</comment>
<dbReference type="InterPro" id="IPR036249">
    <property type="entry name" value="Thioredoxin-like_sf"/>
</dbReference>
<name>A0A2W5VHP1_9BACT</name>
<dbReference type="InterPro" id="IPR013766">
    <property type="entry name" value="Thioredoxin_domain"/>
</dbReference>
<gene>
    <name evidence="3" type="ORF">DI536_08425</name>
</gene>
<sequence length="176" mass="19717">MRWWSSALEKYRSSRVFRWAVELSLIAVIITAIGAFQTRNHPRGDAPAYEFRTLDGAAVAMASLQGKPTLLAVWAPWCGVCKAESGNVSRVHRWLGTKANVVSVATGFDDVREVRGYMENQGVDYPVVLARDDFQRTMNIDAFPTVFVLDAQGRIVNSMQGYTTTLGLLWRTWWAG</sequence>
<reference evidence="3 4" key="1">
    <citation type="submission" date="2017-08" db="EMBL/GenBank/DDBJ databases">
        <title>Infants hospitalized years apart are colonized by the same room-sourced microbial strains.</title>
        <authorList>
            <person name="Brooks B."/>
            <person name="Olm M.R."/>
            <person name="Firek B.A."/>
            <person name="Baker R."/>
            <person name="Thomas B.C."/>
            <person name="Morowitz M.J."/>
            <person name="Banfield J.F."/>
        </authorList>
    </citation>
    <scope>NUCLEOTIDE SEQUENCE [LARGE SCALE GENOMIC DNA]</scope>
    <source>
        <strain evidence="3">S2_003_000_R2_14</strain>
    </source>
</reference>
<organism evidence="3 4">
    <name type="scientific">Archangium gephyra</name>
    <dbReference type="NCBI Taxonomy" id="48"/>
    <lineage>
        <taxon>Bacteria</taxon>
        <taxon>Pseudomonadati</taxon>
        <taxon>Myxococcota</taxon>
        <taxon>Myxococcia</taxon>
        <taxon>Myxococcales</taxon>
        <taxon>Cystobacterineae</taxon>
        <taxon>Archangiaceae</taxon>
        <taxon>Archangium</taxon>
    </lineage>
</organism>
<dbReference type="PANTHER" id="PTHR42852">
    <property type="entry name" value="THIOL:DISULFIDE INTERCHANGE PROTEIN DSBE"/>
    <property type="match status" value="1"/>
</dbReference>
<dbReference type="PANTHER" id="PTHR42852:SF17">
    <property type="entry name" value="THIOREDOXIN-LIKE PROTEIN HI_1115"/>
    <property type="match status" value="1"/>
</dbReference>
<feature type="domain" description="Thioredoxin" evidence="2">
    <location>
        <begin position="40"/>
        <end position="176"/>
    </location>
</feature>
<keyword evidence="1" id="KW-0812">Transmembrane</keyword>
<dbReference type="InterPro" id="IPR013740">
    <property type="entry name" value="Redoxin"/>
</dbReference>
<dbReference type="Gene3D" id="3.40.30.10">
    <property type="entry name" value="Glutaredoxin"/>
    <property type="match status" value="1"/>
</dbReference>
<keyword evidence="1" id="KW-1133">Transmembrane helix</keyword>
<dbReference type="GO" id="GO:0016491">
    <property type="term" value="F:oxidoreductase activity"/>
    <property type="evidence" value="ECO:0007669"/>
    <property type="project" value="InterPro"/>
</dbReference>
<accession>A0A2W5VHP1</accession>
<dbReference type="CDD" id="cd02966">
    <property type="entry name" value="TlpA_like_family"/>
    <property type="match status" value="1"/>
</dbReference>
<protein>
    <submittedName>
        <fullName evidence="3">Thiol:disulfide interchange protein</fullName>
    </submittedName>
</protein>
<evidence type="ECO:0000313" key="4">
    <source>
        <dbReference type="Proteomes" id="UP000249061"/>
    </source>
</evidence>
<proteinExistence type="predicted"/>